<evidence type="ECO:0000313" key="4">
    <source>
        <dbReference type="Proteomes" id="UP001523401"/>
    </source>
</evidence>
<feature type="chain" id="PRO_5046584930" evidence="1">
    <location>
        <begin position="27"/>
        <end position="346"/>
    </location>
</feature>
<dbReference type="SUPFAM" id="SSF53955">
    <property type="entry name" value="Lysozyme-like"/>
    <property type="match status" value="1"/>
</dbReference>
<dbReference type="Gene3D" id="1.10.530.10">
    <property type="match status" value="1"/>
</dbReference>
<sequence length="346" mass="37537">MTLVLTRRSILAAASVAPCLYGTGLAAPSGHKAATSKAHAHKSHAAPTGDYAAFLASIRREALAKGIADSTISRALALTVQPNARVIKLDRHQPEFTLTWAQYRERVIGTTRISQGQAAYQQRSALLEATGKMYGVDPRVIVGIWGLESGFGRKIGTFSVVDALATLAYDGRRASFFRGELFKALQILDHGDIQPESMLGSYAGAMGQPQFMPSAYLHYAVDADHDGRRNIWTSEADVFASVANYLHGSGWKPDEPWGQAVQLTRDIPQSQLGRGNKQSLASWMALGVRREDGSVFSRQDVTGAVLRPDGPGTEAFMVYRNFDAIRRYNPSDFYALGVGLLGYAVA</sequence>
<dbReference type="Proteomes" id="UP001523401">
    <property type="component" value="Unassembled WGS sequence"/>
</dbReference>
<dbReference type="InterPro" id="IPR043426">
    <property type="entry name" value="MltB-like"/>
</dbReference>
<evidence type="ECO:0000256" key="1">
    <source>
        <dbReference type="SAM" id="SignalP"/>
    </source>
</evidence>
<proteinExistence type="predicted"/>
<protein>
    <submittedName>
        <fullName evidence="3">Lytic murein transglycosylase</fullName>
    </submittedName>
</protein>
<name>A0ABT1CEU3_9PROT</name>
<dbReference type="CDD" id="cd13399">
    <property type="entry name" value="Slt35-like"/>
    <property type="match status" value="1"/>
</dbReference>
<dbReference type="RefSeq" id="WP_252848841.1">
    <property type="nucleotide sequence ID" value="NZ_BAPW01000023.1"/>
</dbReference>
<keyword evidence="1" id="KW-0732">Signal</keyword>
<dbReference type="InterPro" id="IPR023346">
    <property type="entry name" value="Lysozyme-like_dom_sf"/>
</dbReference>
<dbReference type="Gene3D" id="1.10.8.350">
    <property type="entry name" value="Bacterial muramidase"/>
    <property type="match status" value="1"/>
</dbReference>
<keyword evidence="4" id="KW-1185">Reference proteome</keyword>
<dbReference type="PANTHER" id="PTHR30163">
    <property type="entry name" value="MEMBRANE-BOUND LYTIC MUREIN TRANSGLYCOSYLASE B"/>
    <property type="match status" value="1"/>
</dbReference>
<comment type="caution">
    <text evidence="3">The sequence shown here is derived from an EMBL/GenBank/DDBJ whole genome shotgun (WGS) entry which is preliminary data.</text>
</comment>
<gene>
    <name evidence="3" type="ORF">NF685_04945</name>
</gene>
<dbReference type="Pfam" id="PF13406">
    <property type="entry name" value="SLT_2"/>
    <property type="match status" value="1"/>
</dbReference>
<feature type="signal peptide" evidence="1">
    <location>
        <begin position="1"/>
        <end position="26"/>
    </location>
</feature>
<accession>A0ABT1CEU3</accession>
<dbReference type="EMBL" id="JAMXQU010000003">
    <property type="protein sequence ID" value="MCO6159379.1"/>
    <property type="molecule type" value="Genomic_DNA"/>
</dbReference>
<dbReference type="NCBIfam" id="TIGR02283">
    <property type="entry name" value="MltB_2"/>
    <property type="match status" value="1"/>
</dbReference>
<reference evidence="3 4" key="1">
    <citation type="submission" date="2022-06" db="EMBL/GenBank/DDBJ databases">
        <title>Whole-genome of Asaia lannensis strain LMG 27011T.</title>
        <authorList>
            <person name="Sombolestani A."/>
        </authorList>
    </citation>
    <scope>NUCLEOTIDE SEQUENCE [LARGE SCALE GENOMIC DNA]</scope>
    <source>
        <strain evidence="3 4">NBRC 102526</strain>
    </source>
</reference>
<dbReference type="InterPro" id="IPR011970">
    <property type="entry name" value="MltB_2"/>
</dbReference>
<organism evidence="3 4">
    <name type="scientific">Asaia lannensis NBRC 102526</name>
    <dbReference type="NCBI Taxonomy" id="1307926"/>
    <lineage>
        <taxon>Bacteria</taxon>
        <taxon>Pseudomonadati</taxon>
        <taxon>Pseudomonadota</taxon>
        <taxon>Alphaproteobacteria</taxon>
        <taxon>Acetobacterales</taxon>
        <taxon>Acetobacteraceae</taxon>
        <taxon>Asaia</taxon>
    </lineage>
</organism>
<evidence type="ECO:0000259" key="2">
    <source>
        <dbReference type="Pfam" id="PF13406"/>
    </source>
</evidence>
<dbReference type="PANTHER" id="PTHR30163:SF8">
    <property type="entry name" value="LYTIC MUREIN TRANSGLYCOSYLASE"/>
    <property type="match status" value="1"/>
</dbReference>
<dbReference type="InterPro" id="IPR031304">
    <property type="entry name" value="SLT_2"/>
</dbReference>
<feature type="domain" description="Transglycosylase SLT" evidence="2">
    <location>
        <begin position="52"/>
        <end position="342"/>
    </location>
</feature>
<evidence type="ECO:0000313" key="3">
    <source>
        <dbReference type="EMBL" id="MCO6159379.1"/>
    </source>
</evidence>